<sequence length="408" mass="45255">MVPLCPGTRRASGVSMSSSRFLSPAFSPPAFSRRVSSPECSMTRAAPPMIPDTALIPASPGESPQIYTWGDAMTWDDYDLLVERTLAPFEGCFHTADFVYRHPLALQAHWPAHQRKETPVRLTYTDWGDPEAPVLLCVGGIANTARRWDYLALGLSATHRVLCLDWPGRGQSDWMPTQGDYTLDTNVEVLRQFLEALDRGPAAVVGSSLGGSTALALCQRHPALVHRLILNDIGPYIPAERRTRRAQAVARHYVFRRPADLFRRLGASAKNDGPIHEDELLHNTYFQTKPSEGGRIYRHDPRALQAYAEEAQESLEQWQAWARLDIPVLVVHGMLSDALLPDTLAEMKQKPGVTVMHVPDTGHTPALSDPHQIGFLLDWLESRSPEGDFTCLNPPAAPRHLFAGKTTP</sequence>
<protein>
    <submittedName>
        <fullName evidence="2">Predicted hydrolase or acyltransferase</fullName>
    </submittedName>
</protein>
<dbReference type="InterPro" id="IPR050266">
    <property type="entry name" value="AB_hydrolase_sf"/>
</dbReference>
<accession>H6SND3</accession>
<dbReference type="Gene3D" id="3.40.50.1820">
    <property type="entry name" value="alpha/beta hydrolase"/>
    <property type="match status" value="1"/>
</dbReference>
<keyword evidence="2" id="KW-0378">Hydrolase</keyword>
<feature type="domain" description="AB hydrolase-1" evidence="1">
    <location>
        <begin position="133"/>
        <end position="368"/>
    </location>
</feature>
<evidence type="ECO:0000313" key="3">
    <source>
        <dbReference type="Proteomes" id="UP000033220"/>
    </source>
</evidence>
<proteinExistence type="predicted"/>
<keyword evidence="2" id="KW-0012">Acyltransferase</keyword>
<reference evidence="2 3" key="1">
    <citation type="submission" date="2012-02" db="EMBL/GenBank/DDBJ databases">
        <title>Shotgun genome sequence of Phaeospirillum photometricum DSM 122.</title>
        <authorList>
            <person name="Duquesne K."/>
            <person name="Sturgis J."/>
        </authorList>
    </citation>
    <scope>NUCLEOTIDE SEQUENCE [LARGE SCALE GENOMIC DNA]</scope>
    <source>
        <strain evidence="3">DSM122</strain>
    </source>
</reference>
<dbReference type="Pfam" id="PF00561">
    <property type="entry name" value="Abhydrolase_1"/>
    <property type="match status" value="1"/>
</dbReference>
<dbReference type="STRING" id="1150469.RSPPHO_02638"/>
<keyword evidence="3" id="KW-1185">Reference proteome</keyword>
<dbReference type="GO" id="GO:0016020">
    <property type="term" value="C:membrane"/>
    <property type="evidence" value="ECO:0007669"/>
    <property type="project" value="TreeGrafter"/>
</dbReference>
<dbReference type="PRINTS" id="PR00111">
    <property type="entry name" value="ABHYDROLASE"/>
</dbReference>
<dbReference type="Proteomes" id="UP000033220">
    <property type="component" value="Chromosome DSM 122"/>
</dbReference>
<evidence type="ECO:0000313" key="2">
    <source>
        <dbReference type="EMBL" id="CCG09264.1"/>
    </source>
</evidence>
<dbReference type="GO" id="GO:0016746">
    <property type="term" value="F:acyltransferase activity"/>
    <property type="evidence" value="ECO:0007669"/>
    <property type="project" value="UniProtKB-KW"/>
</dbReference>
<evidence type="ECO:0000259" key="1">
    <source>
        <dbReference type="Pfam" id="PF00561"/>
    </source>
</evidence>
<keyword evidence="2" id="KW-0808">Transferase</keyword>
<dbReference type="HOGENOM" id="CLU_674179_0_0_5"/>
<dbReference type="SUPFAM" id="SSF53474">
    <property type="entry name" value="alpha/beta-Hydrolases"/>
    <property type="match status" value="1"/>
</dbReference>
<dbReference type="eggNOG" id="COG2267">
    <property type="taxonomic scope" value="Bacteria"/>
</dbReference>
<dbReference type="InterPro" id="IPR029058">
    <property type="entry name" value="AB_hydrolase_fold"/>
</dbReference>
<gene>
    <name evidence="2" type="ORF">RSPPHO_02638</name>
</gene>
<organism evidence="2 3">
    <name type="scientific">Pararhodospirillum photometricum DSM 122</name>
    <dbReference type="NCBI Taxonomy" id="1150469"/>
    <lineage>
        <taxon>Bacteria</taxon>
        <taxon>Pseudomonadati</taxon>
        <taxon>Pseudomonadota</taxon>
        <taxon>Alphaproteobacteria</taxon>
        <taxon>Rhodospirillales</taxon>
        <taxon>Rhodospirillaceae</taxon>
        <taxon>Pararhodospirillum</taxon>
    </lineage>
</organism>
<dbReference type="KEGG" id="rpm:RSPPHO_02638"/>
<dbReference type="PATRIC" id="fig|1150469.3.peg.2999"/>
<dbReference type="EMBL" id="HE663493">
    <property type="protein sequence ID" value="CCG09264.1"/>
    <property type="molecule type" value="Genomic_DNA"/>
</dbReference>
<dbReference type="GO" id="GO:0016787">
    <property type="term" value="F:hydrolase activity"/>
    <property type="evidence" value="ECO:0007669"/>
    <property type="project" value="UniProtKB-KW"/>
</dbReference>
<dbReference type="AlphaFoldDB" id="H6SND3"/>
<name>H6SND3_PARPM</name>
<dbReference type="InterPro" id="IPR000073">
    <property type="entry name" value="AB_hydrolase_1"/>
</dbReference>
<dbReference type="PANTHER" id="PTHR43798:SF33">
    <property type="entry name" value="HYDROLASE, PUTATIVE (AFU_ORTHOLOGUE AFUA_2G14860)-RELATED"/>
    <property type="match status" value="1"/>
</dbReference>
<dbReference type="PANTHER" id="PTHR43798">
    <property type="entry name" value="MONOACYLGLYCEROL LIPASE"/>
    <property type="match status" value="1"/>
</dbReference>